<dbReference type="Proteomes" id="UP000278035">
    <property type="component" value="Chromosome"/>
</dbReference>
<dbReference type="GO" id="GO:0016791">
    <property type="term" value="F:phosphatase activity"/>
    <property type="evidence" value="ECO:0007669"/>
    <property type="project" value="TreeGrafter"/>
</dbReference>
<dbReference type="AlphaFoldDB" id="A0A3G8LUX5"/>
<dbReference type="PANTHER" id="PTHR48100">
    <property type="entry name" value="BROAD-SPECIFICITY PHOSPHATASE YOR283W-RELATED"/>
    <property type="match status" value="1"/>
</dbReference>
<dbReference type="InterPro" id="IPR050275">
    <property type="entry name" value="PGM_Phosphatase"/>
</dbReference>
<protein>
    <submittedName>
        <fullName evidence="1">Histidine phosphatase family protein</fullName>
    </submittedName>
</protein>
<dbReference type="Pfam" id="PF00300">
    <property type="entry name" value="His_Phos_1"/>
    <property type="match status" value="1"/>
</dbReference>
<organism evidence="1 2">
    <name type="scientific">Shewanella livingstonensis</name>
    <dbReference type="NCBI Taxonomy" id="150120"/>
    <lineage>
        <taxon>Bacteria</taxon>
        <taxon>Pseudomonadati</taxon>
        <taxon>Pseudomonadota</taxon>
        <taxon>Gammaproteobacteria</taxon>
        <taxon>Alteromonadales</taxon>
        <taxon>Shewanellaceae</taxon>
        <taxon>Shewanella</taxon>
    </lineage>
</organism>
<dbReference type="GO" id="GO:0005737">
    <property type="term" value="C:cytoplasm"/>
    <property type="evidence" value="ECO:0007669"/>
    <property type="project" value="TreeGrafter"/>
</dbReference>
<evidence type="ECO:0000313" key="1">
    <source>
        <dbReference type="EMBL" id="AZG73297.1"/>
    </source>
</evidence>
<reference evidence="2" key="1">
    <citation type="submission" date="2018-11" db="EMBL/GenBank/DDBJ databases">
        <title>Shewanella sp. M2.</title>
        <authorList>
            <person name="Hwang Y.J."/>
            <person name="Hwang C.Y."/>
        </authorList>
    </citation>
    <scope>NUCLEOTIDE SEQUENCE [LARGE SCALE GENOMIC DNA]</scope>
    <source>
        <strain evidence="2">LMG 19866</strain>
    </source>
</reference>
<dbReference type="CDD" id="cd07067">
    <property type="entry name" value="HP_PGM_like"/>
    <property type="match status" value="1"/>
</dbReference>
<dbReference type="InterPro" id="IPR013078">
    <property type="entry name" value="His_Pase_superF_clade-1"/>
</dbReference>
<name>A0A3G8LUX5_9GAMM</name>
<dbReference type="OrthoDB" id="9783269at2"/>
<dbReference type="Gene3D" id="3.40.50.1240">
    <property type="entry name" value="Phosphoglycerate mutase-like"/>
    <property type="match status" value="1"/>
</dbReference>
<gene>
    <name evidence="1" type="ORF">EGC82_11290</name>
</gene>
<accession>A0A3G8LUX5</accession>
<dbReference type="KEGG" id="slj:EGC82_11290"/>
<keyword evidence="2" id="KW-1185">Reference proteome</keyword>
<dbReference type="RefSeq" id="WP_124730854.1">
    <property type="nucleotide sequence ID" value="NZ_CBCSKC010000064.1"/>
</dbReference>
<dbReference type="PANTHER" id="PTHR48100:SF1">
    <property type="entry name" value="HISTIDINE PHOSPHATASE FAMILY PROTEIN-RELATED"/>
    <property type="match status" value="1"/>
</dbReference>
<dbReference type="SUPFAM" id="SSF53254">
    <property type="entry name" value="Phosphoglycerate mutase-like"/>
    <property type="match status" value="1"/>
</dbReference>
<sequence length="202" mass="22813">MLTKMTLLRHGEPQNAHLLLGRTNPQLTAKGFEQMKARCSNAQYNRVITSPLIRCADFATQYSAQNNTPLVIENRLQELDFGEWDGVALAELWQMPTKAFETYWHQPWHHIPPGGESTNALLHRVSQLIHELSIRFTGEHILMITHSGVIRVILSWLLQGLQQGNAHLSRVELQHGASLSIGVFIDDEGTQWPQLIGLNNSP</sequence>
<dbReference type="InterPro" id="IPR029033">
    <property type="entry name" value="His_PPase_superfam"/>
</dbReference>
<dbReference type="EMBL" id="CP034015">
    <property type="protein sequence ID" value="AZG73297.1"/>
    <property type="molecule type" value="Genomic_DNA"/>
</dbReference>
<evidence type="ECO:0000313" key="2">
    <source>
        <dbReference type="Proteomes" id="UP000278035"/>
    </source>
</evidence>
<dbReference type="SMART" id="SM00855">
    <property type="entry name" value="PGAM"/>
    <property type="match status" value="1"/>
</dbReference>
<proteinExistence type="predicted"/>